<name>A0A1E5RR58_HANUV</name>
<gene>
    <name evidence="25" type="ORF">AWRI3580_g1982</name>
</gene>
<dbReference type="InterPro" id="IPR032675">
    <property type="entry name" value="LRR_dom_sf"/>
</dbReference>
<feature type="domain" description="Endonuclease/exonuclease/phosphatase" evidence="23">
    <location>
        <begin position="448"/>
        <end position="733"/>
    </location>
</feature>
<evidence type="ECO:0000256" key="10">
    <source>
        <dbReference type="ARBA" id="ARBA00022723"/>
    </source>
</evidence>
<evidence type="ECO:0000259" key="23">
    <source>
        <dbReference type="Pfam" id="PF03372"/>
    </source>
</evidence>
<evidence type="ECO:0000256" key="5">
    <source>
        <dbReference type="ARBA" id="ARBA00010774"/>
    </source>
</evidence>
<dbReference type="Pfam" id="PF23598">
    <property type="entry name" value="LRR_14"/>
    <property type="match status" value="1"/>
</dbReference>
<evidence type="ECO:0000256" key="21">
    <source>
        <dbReference type="ARBA" id="ARBA00031469"/>
    </source>
</evidence>
<evidence type="ECO:0000256" key="15">
    <source>
        <dbReference type="ARBA" id="ARBA00022884"/>
    </source>
</evidence>
<dbReference type="Pfam" id="PF03372">
    <property type="entry name" value="Exo_endo_phos"/>
    <property type="match status" value="1"/>
</dbReference>
<dbReference type="InterPro" id="IPR050410">
    <property type="entry name" value="CCR4/nocturin_mRNA_transcr"/>
</dbReference>
<dbReference type="Gene3D" id="3.60.10.10">
    <property type="entry name" value="Endonuclease/exonuclease/phosphatase"/>
    <property type="match status" value="1"/>
</dbReference>
<feature type="domain" description="Disease resistance R13L4/SHOC-2-like LRR" evidence="24">
    <location>
        <begin position="251"/>
        <end position="346"/>
    </location>
</feature>
<dbReference type="STRING" id="29833.A0A1E5RR58"/>
<evidence type="ECO:0000256" key="4">
    <source>
        <dbReference type="ARBA" id="ARBA00004496"/>
    </source>
</evidence>
<dbReference type="PANTHER" id="PTHR12121">
    <property type="entry name" value="CARBON CATABOLITE REPRESSOR PROTEIN 4"/>
    <property type="match status" value="1"/>
</dbReference>
<dbReference type="SMART" id="SM00369">
    <property type="entry name" value="LRR_TYP"/>
    <property type="match status" value="1"/>
</dbReference>
<evidence type="ECO:0000256" key="12">
    <source>
        <dbReference type="ARBA" id="ARBA00022801"/>
    </source>
</evidence>
<dbReference type="Proteomes" id="UP000095358">
    <property type="component" value="Unassembled WGS sequence"/>
</dbReference>
<organism evidence="25 26">
    <name type="scientific">Hanseniaspora uvarum</name>
    <name type="common">Yeast</name>
    <name type="synonym">Kloeckera apiculata</name>
    <dbReference type="NCBI Taxonomy" id="29833"/>
    <lineage>
        <taxon>Eukaryota</taxon>
        <taxon>Fungi</taxon>
        <taxon>Dikarya</taxon>
        <taxon>Ascomycota</taxon>
        <taxon>Saccharomycotina</taxon>
        <taxon>Saccharomycetes</taxon>
        <taxon>Saccharomycodales</taxon>
        <taxon>Saccharomycodaceae</taxon>
        <taxon>Hanseniaspora</taxon>
    </lineage>
</organism>
<dbReference type="EMBL" id="LPNN01000004">
    <property type="protein sequence ID" value="OEJ89376.1"/>
    <property type="molecule type" value="Genomic_DNA"/>
</dbReference>
<comment type="cofactor">
    <cofactor evidence="2">
        <name>Mg(2+)</name>
        <dbReference type="ChEBI" id="CHEBI:18420"/>
    </cofactor>
</comment>
<dbReference type="InterPro" id="IPR001611">
    <property type="entry name" value="Leu-rich_rpt"/>
</dbReference>
<evidence type="ECO:0000256" key="1">
    <source>
        <dbReference type="ARBA" id="ARBA00001663"/>
    </source>
</evidence>
<evidence type="ECO:0000256" key="18">
    <source>
        <dbReference type="ARBA" id="ARBA00023242"/>
    </source>
</evidence>
<keyword evidence="26" id="KW-1185">Reference proteome</keyword>
<dbReference type="OrthoDB" id="428734at2759"/>
<proteinExistence type="inferred from homology"/>
<evidence type="ECO:0000256" key="16">
    <source>
        <dbReference type="ARBA" id="ARBA00023015"/>
    </source>
</evidence>
<dbReference type="EC" id="3.1.13.4" evidence="6"/>
<keyword evidence="17" id="KW-0804">Transcription</keyword>
<evidence type="ECO:0000256" key="14">
    <source>
        <dbReference type="ARBA" id="ARBA00022842"/>
    </source>
</evidence>
<keyword evidence="18" id="KW-0539">Nucleus</keyword>
<evidence type="ECO:0000256" key="2">
    <source>
        <dbReference type="ARBA" id="ARBA00001946"/>
    </source>
</evidence>
<keyword evidence="9" id="KW-0540">Nuclease</keyword>
<dbReference type="VEuPathDB" id="FungiDB:AWRI3580_g1982"/>
<evidence type="ECO:0000256" key="13">
    <source>
        <dbReference type="ARBA" id="ARBA00022839"/>
    </source>
</evidence>
<evidence type="ECO:0000256" key="19">
    <source>
        <dbReference type="ARBA" id="ARBA00023475"/>
    </source>
</evidence>
<dbReference type="GO" id="GO:0046872">
    <property type="term" value="F:metal ion binding"/>
    <property type="evidence" value="ECO:0007669"/>
    <property type="project" value="UniProtKB-KW"/>
</dbReference>
<dbReference type="InterPro" id="IPR055414">
    <property type="entry name" value="LRR_R13L4/SHOC2-like"/>
</dbReference>
<evidence type="ECO:0000256" key="20">
    <source>
        <dbReference type="ARBA" id="ARBA00030493"/>
    </source>
</evidence>
<keyword evidence="13" id="KW-0269">Exonuclease</keyword>
<comment type="caution">
    <text evidence="25">The sequence shown here is derived from an EMBL/GenBank/DDBJ whole genome shotgun (WGS) entry which is preliminary data.</text>
</comment>
<comment type="subcellular location">
    <subcellularLocation>
        <location evidence="4">Cytoplasm</location>
    </subcellularLocation>
    <subcellularLocation>
        <location evidence="3">Nucleus</location>
    </subcellularLocation>
</comment>
<keyword evidence="16" id="KW-0805">Transcription regulation</keyword>
<dbReference type="AlphaFoldDB" id="A0A1E5RR58"/>
<dbReference type="SUPFAM" id="SSF52058">
    <property type="entry name" value="L domain-like"/>
    <property type="match status" value="1"/>
</dbReference>
<evidence type="ECO:0000256" key="3">
    <source>
        <dbReference type="ARBA" id="ARBA00004123"/>
    </source>
</evidence>
<dbReference type="GO" id="GO:0003723">
    <property type="term" value="F:RNA binding"/>
    <property type="evidence" value="ECO:0007669"/>
    <property type="project" value="UniProtKB-KW"/>
</dbReference>
<dbReference type="PROSITE" id="PS51450">
    <property type="entry name" value="LRR"/>
    <property type="match status" value="1"/>
</dbReference>
<evidence type="ECO:0000256" key="22">
    <source>
        <dbReference type="ARBA" id="ARBA00033317"/>
    </source>
</evidence>
<keyword evidence="12" id="KW-0378">Hydrolase</keyword>
<dbReference type="SUPFAM" id="SSF56219">
    <property type="entry name" value="DNase I-like"/>
    <property type="match status" value="1"/>
</dbReference>
<evidence type="ECO:0000256" key="6">
    <source>
        <dbReference type="ARBA" id="ARBA00012161"/>
    </source>
</evidence>
<keyword evidence="10" id="KW-0479">Metal-binding</keyword>
<dbReference type="InterPro" id="IPR036691">
    <property type="entry name" value="Endo/exonu/phosph_ase_sf"/>
</dbReference>
<keyword evidence="8" id="KW-0433">Leucine-rich repeat</keyword>
<keyword evidence="11" id="KW-0677">Repeat</keyword>
<dbReference type="GO" id="GO:0005737">
    <property type="term" value="C:cytoplasm"/>
    <property type="evidence" value="ECO:0007669"/>
    <property type="project" value="UniProtKB-SubCell"/>
</dbReference>
<evidence type="ECO:0000313" key="25">
    <source>
        <dbReference type="EMBL" id="OEJ89376.1"/>
    </source>
</evidence>
<dbReference type="GO" id="GO:0005634">
    <property type="term" value="C:nucleus"/>
    <property type="evidence" value="ECO:0007669"/>
    <property type="project" value="UniProtKB-SubCell"/>
</dbReference>
<keyword evidence="7" id="KW-0963">Cytoplasm</keyword>
<dbReference type="Gene3D" id="3.80.10.10">
    <property type="entry name" value="Ribonuclease Inhibitor"/>
    <property type="match status" value="1"/>
</dbReference>
<comment type="similarity">
    <text evidence="5">Belongs to the CCR4/nocturin family.</text>
</comment>
<protein>
    <recommendedName>
        <fullName evidence="19">CCR4-Not complex 3'-5'-exoribonuclease subunit Ccr4</fullName>
        <ecNumber evidence="6">3.1.13.4</ecNumber>
    </recommendedName>
    <alternativeName>
        <fullName evidence="20">Carbon catabolite repressor protein 4</fullName>
    </alternativeName>
    <alternativeName>
        <fullName evidence="21">Cytoplasmic deadenylase</fullName>
    </alternativeName>
    <alternativeName>
        <fullName evidence="22">Glucose-repressible alcohol dehydrogenase transcriptional effector</fullName>
    </alternativeName>
</protein>
<dbReference type="GO" id="GO:0004535">
    <property type="term" value="F:poly(A)-specific ribonuclease activity"/>
    <property type="evidence" value="ECO:0007669"/>
    <property type="project" value="UniProtKB-EC"/>
</dbReference>
<evidence type="ECO:0000256" key="9">
    <source>
        <dbReference type="ARBA" id="ARBA00022722"/>
    </source>
</evidence>
<evidence type="ECO:0000256" key="17">
    <source>
        <dbReference type="ARBA" id="ARBA00023163"/>
    </source>
</evidence>
<reference evidence="26" key="1">
    <citation type="journal article" date="2016" name="Genome Announc.">
        <title>Genome sequences of three species of Hanseniaspora isolated from spontaneous wine fermentations.</title>
        <authorList>
            <person name="Sternes P.R."/>
            <person name="Lee D."/>
            <person name="Kutyna D.R."/>
            <person name="Borneman A.R."/>
        </authorList>
    </citation>
    <scope>NUCLEOTIDE SEQUENCE [LARGE SCALE GENOMIC DNA]</scope>
    <source>
        <strain evidence="26">AWRI3580</strain>
    </source>
</reference>
<dbReference type="PANTHER" id="PTHR12121:SF100">
    <property type="entry name" value="POLY(A)-SPECIFIC RIBONUCLEASE"/>
    <property type="match status" value="1"/>
</dbReference>
<comment type="catalytic activity">
    <reaction evidence="1">
        <text>Exonucleolytic cleavage of poly(A) to 5'-AMP.</text>
        <dbReference type="EC" id="3.1.13.4"/>
    </reaction>
</comment>
<keyword evidence="15" id="KW-0694">RNA-binding</keyword>
<dbReference type="InterPro" id="IPR003591">
    <property type="entry name" value="Leu-rich_rpt_typical-subtyp"/>
</dbReference>
<evidence type="ECO:0000256" key="7">
    <source>
        <dbReference type="ARBA" id="ARBA00022490"/>
    </source>
</evidence>
<evidence type="ECO:0000259" key="24">
    <source>
        <dbReference type="Pfam" id="PF23598"/>
    </source>
</evidence>
<accession>A0A1E5RR58</accession>
<evidence type="ECO:0000256" key="11">
    <source>
        <dbReference type="ARBA" id="ARBA00022737"/>
    </source>
</evidence>
<keyword evidence="14" id="KW-0460">Magnesium</keyword>
<dbReference type="InterPro" id="IPR005135">
    <property type="entry name" value="Endo/exonuclease/phosphatase"/>
</dbReference>
<evidence type="ECO:0000313" key="26">
    <source>
        <dbReference type="Proteomes" id="UP000095358"/>
    </source>
</evidence>
<evidence type="ECO:0000256" key="8">
    <source>
        <dbReference type="ARBA" id="ARBA00022614"/>
    </source>
</evidence>
<sequence length="743" mass="86478">MNNYLNPMMQHQQQMLNQQQPMFPQKNFQMGMNNQQQGMMPPGIGMPQQQMFNGKVNQPMQQHMYNGINQQQVAPSPMVNQGNQMMNQQPMNYNAMSQRPTANNPEYHPVLMNPNLKNHKGWELQMFLATLSRTFMGSEGTAYAIQSVVDITPQQLGGTNVSSLQNELSNTLVNATKASLIELANSTIQQPQDESSGFMSPQVNQTEMATSSNILMQHKKLTQYNIDDEDDESLPKKIIMDEEVDNQDHLWHVLDLSNISLSIVNDRLMNFEFLNRLYLNGTGIKKIPKSIKRLTNLRILDLSDNQLTELPKEIGFLHNLKYFYVFDNHIKTFPWEFGFLISLQFLGFEGNPIDNKLLQIYLEKNITGLLFYLRDNRPEIELKEQRQFLELDTQGEFTGTKTNTLEELNNSIATIKTRSFTLLSYNTLCQHYATPKMYKYTTKHDLMWSHRLDVLKNQIEAYQTDIICLQEVEAKTYEDVWEPLLESKGYKGIFFAKGRARTSAQKDAKKVDGCCVFYKVDEFELLYHKECEFSAIWMQNPNFSKTEDFFSRAISKDNVVIYTHFLHKKTNRRVWVCTTHLHWDPKFNDVKAFQVGVLLHHLNTLIESKPYEGKYSNQEASVVVCGDFNSQRNSAVYEMFHEGSVSNEHLDVKNRDYGYLTETNFKHYFNFKSAYEDIGELRFTNYTPSFVDVIDYIWYSPNTMRVRGLLGDIDEEYTNNFIGFPNDKFPSDHIPLLSKFEFC</sequence>